<dbReference type="Proteomes" id="UP001141629">
    <property type="component" value="Unassembled WGS sequence"/>
</dbReference>
<dbReference type="Gene3D" id="1.10.260.40">
    <property type="entry name" value="lambda repressor-like DNA-binding domains"/>
    <property type="match status" value="1"/>
</dbReference>
<evidence type="ECO:0000313" key="1">
    <source>
        <dbReference type="EMBL" id="MCV7424389.1"/>
    </source>
</evidence>
<dbReference type="GO" id="GO:0003677">
    <property type="term" value="F:DNA binding"/>
    <property type="evidence" value="ECO:0007669"/>
    <property type="project" value="InterPro"/>
</dbReference>
<reference evidence="1" key="2">
    <citation type="journal article" date="2022" name="BMC Genomics">
        <title>Comparative genome analysis of mycobacteria focusing on tRNA and non-coding RNA.</title>
        <authorList>
            <person name="Behra P.R.K."/>
            <person name="Pettersson B.M.F."/>
            <person name="Ramesh M."/>
            <person name="Das S."/>
            <person name="Dasgupta S."/>
            <person name="Kirsebom L.A."/>
        </authorList>
    </citation>
    <scope>NUCLEOTIDE SEQUENCE</scope>
    <source>
        <strain evidence="1">DSM 44838</strain>
    </source>
</reference>
<accession>A0A9X2Z9D2</accession>
<comment type="caution">
    <text evidence="1">The sequence shown here is derived from an EMBL/GenBank/DDBJ whole genome shotgun (WGS) entry which is preliminary data.</text>
</comment>
<reference evidence="1" key="1">
    <citation type="submission" date="2020-07" db="EMBL/GenBank/DDBJ databases">
        <authorList>
            <person name="Pettersson B.M.F."/>
            <person name="Behra P.R.K."/>
            <person name="Ramesh M."/>
            <person name="Das S."/>
            <person name="Dasgupta S."/>
            <person name="Kirsebom L.A."/>
        </authorList>
    </citation>
    <scope>NUCLEOTIDE SEQUENCE</scope>
    <source>
        <strain evidence="1">DSM 44838</strain>
    </source>
</reference>
<evidence type="ECO:0000313" key="2">
    <source>
        <dbReference type="Proteomes" id="UP001141629"/>
    </source>
</evidence>
<dbReference type="AlphaFoldDB" id="A0A9X2Z9D2"/>
<dbReference type="SUPFAM" id="SSF47413">
    <property type="entry name" value="lambda repressor-like DNA-binding domains"/>
    <property type="match status" value="1"/>
</dbReference>
<proteinExistence type="predicted"/>
<sequence length="80" mass="8871">MRLISREAFRSYMEFRDETNVSLGRKADVSKAIVGHLRSGQRETCSPQTARKIERALNAPPGSLFVAEMPHATRGESVPA</sequence>
<gene>
    <name evidence="1" type="ORF">H7K45_27970</name>
</gene>
<organism evidence="1 2">
    <name type="scientific">Mycobacterium yunnanensis</name>
    <dbReference type="NCBI Taxonomy" id="368477"/>
    <lineage>
        <taxon>Bacteria</taxon>
        <taxon>Bacillati</taxon>
        <taxon>Actinomycetota</taxon>
        <taxon>Actinomycetes</taxon>
        <taxon>Mycobacteriales</taxon>
        <taxon>Mycobacteriaceae</taxon>
        <taxon>Mycobacterium</taxon>
    </lineage>
</organism>
<dbReference type="InterPro" id="IPR010982">
    <property type="entry name" value="Lambda_DNA-bd_dom_sf"/>
</dbReference>
<keyword evidence="2" id="KW-1185">Reference proteome</keyword>
<dbReference type="EMBL" id="JACKVK010000014">
    <property type="protein sequence ID" value="MCV7424389.1"/>
    <property type="molecule type" value="Genomic_DNA"/>
</dbReference>
<dbReference type="RefSeq" id="WP_263999458.1">
    <property type="nucleotide sequence ID" value="NZ_JACKVK010000014.1"/>
</dbReference>
<name>A0A9X2Z9D2_9MYCO</name>
<protein>
    <submittedName>
        <fullName evidence="1">XRE family transcriptional regulator</fullName>
    </submittedName>
</protein>